<evidence type="ECO:0000256" key="3">
    <source>
        <dbReference type="ARBA" id="ARBA00022970"/>
    </source>
</evidence>
<dbReference type="Proteomes" id="UP000305131">
    <property type="component" value="Unassembled WGS sequence"/>
</dbReference>
<evidence type="ECO:0000256" key="2">
    <source>
        <dbReference type="ARBA" id="ARBA00022729"/>
    </source>
</evidence>
<feature type="signal peptide" evidence="4">
    <location>
        <begin position="1"/>
        <end position="25"/>
    </location>
</feature>
<keyword evidence="3" id="KW-0029">Amino-acid transport</keyword>
<feature type="chain" id="PRO_5025393204" evidence="4">
    <location>
        <begin position="26"/>
        <end position="410"/>
    </location>
</feature>
<dbReference type="GeneID" id="95775394"/>
<dbReference type="RefSeq" id="WP_138400923.1">
    <property type="nucleotide sequence ID" value="NZ_JBAFVI010000006.1"/>
</dbReference>
<dbReference type="EMBL" id="VAUP01000037">
    <property type="protein sequence ID" value="TLX41409.1"/>
    <property type="molecule type" value="Genomic_DNA"/>
</dbReference>
<dbReference type="InterPro" id="IPR051010">
    <property type="entry name" value="BCAA_transport"/>
</dbReference>
<protein>
    <submittedName>
        <fullName evidence="6">ABC transporter substrate-binding protein</fullName>
    </submittedName>
</protein>
<dbReference type="Gene3D" id="3.40.50.2300">
    <property type="match status" value="2"/>
</dbReference>
<reference evidence="6 7" key="1">
    <citation type="submission" date="2019-05" db="EMBL/GenBank/DDBJ databases">
        <authorList>
            <person name="Zhou X."/>
        </authorList>
    </citation>
    <scope>NUCLEOTIDE SEQUENCE [LARGE SCALE GENOMIC DNA]</scope>
    <source>
        <strain evidence="6 7">DSM 432</strain>
    </source>
</reference>
<evidence type="ECO:0000313" key="6">
    <source>
        <dbReference type="EMBL" id="TLX41409.1"/>
    </source>
</evidence>
<feature type="domain" description="Leucine-binding protein" evidence="5">
    <location>
        <begin position="31"/>
        <end position="371"/>
    </location>
</feature>
<gene>
    <name evidence="6" type="ORF">FBQ73_18255</name>
</gene>
<accession>A0A6C1KAS8</accession>
<dbReference type="Pfam" id="PF13458">
    <property type="entry name" value="Peripla_BP_6"/>
    <property type="match status" value="1"/>
</dbReference>
<dbReference type="InterPro" id="IPR028081">
    <property type="entry name" value="Leu-bd"/>
</dbReference>
<organism evidence="6 7">
    <name type="scientific">Xanthobacter autotrophicus</name>
    <dbReference type="NCBI Taxonomy" id="280"/>
    <lineage>
        <taxon>Bacteria</taxon>
        <taxon>Pseudomonadati</taxon>
        <taxon>Pseudomonadota</taxon>
        <taxon>Alphaproteobacteria</taxon>
        <taxon>Hyphomicrobiales</taxon>
        <taxon>Xanthobacteraceae</taxon>
        <taxon>Xanthobacter</taxon>
    </lineage>
</organism>
<dbReference type="PANTHER" id="PTHR30483:SF6">
    <property type="entry name" value="PERIPLASMIC BINDING PROTEIN OF ABC TRANSPORTER FOR NATURAL AMINO ACIDS"/>
    <property type="match status" value="1"/>
</dbReference>
<dbReference type="OrthoDB" id="5794591at2"/>
<evidence type="ECO:0000256" key="4">
    <source>
        <dbReference type="SAM" id="SignalP"/>
    </source>
</evidence>
<evidence type="ECO:0000259" key="5">
    <source>
        <dbReference type="Pfam" id="PF13458"/>
    </source>
</evidence>
<comment type="similarity">
    <text evidence="1">Belongs to the leucine-binding protein family.</text>
</comment>
<sequence>MRITIATAAALLGVLLSGAPGACLAQEQRLKVRIGVLTDLSGPFADFAGKGSVIATQMAVDDCLKAECKGMQVEVIAADHQNKADIALGIARKWIDTENVDVIGDVVNAAVQLAVQSLARERQSFSVLFPGGTARLTNEDCSPDTSVQWMWDTYSQVAGAVKPLAKPGTKWFFLASDYAFGHSLQKDGTEIINAQSAQVVGAVRHPFQTSDFSSFLLQAQASSANFVAFANAGTDATASIRQASEFGLQTSGKKPVALFLTLPDVKALGLAAAAGTQLTESFYWNVDDRTRTWSSRFAEVAGSGKMPSISHAGAYSATRHYLKAVAALRSKAPKAVTAKMREIPVEDDIVRNATLRPDGRLVHDTYLLQVKTPQQSKSEWDVYNVIEVIPGEQAFRPLSQSACPAIRKAG</sequence>
<evidence type="ECO:0000313" key="7">
    <source>
        <dbReference type="Proteomes" id="UP000305131"/>
    </source>
</evidence>
<comment type="caution">
    <text evidence="6">The sequence shown here is derived from an EMBL/GenBank/DDBJ whole genome shotgun (WGS) entry which is preliminary data.</text>
</comment>
<dbReference type="AlphaFoldDB" id="A0A6C1KAS8"/>
<name>A0A6C1KAS8_XANAU</name>
<proteinExistence type="inferred from homology"/>
<dbReference type="CDD" id="cd06327">
    <property type="entry name" value="PBP1_SBP-like"/>
    <property type="match status" value="1"/>
</dbReference>
<dbReference type="InterPro" id="IPR028082">
    <property type="entry name" value="Peripla_BP_I"/>
</dbReference>
<evidence type="ECO:0000256" key="1">
    <source>
        <dbReference type="ARBA" id="ARBA00010062"/>
    </source>
</evidence>
<keyword evidence="3" id="KW-0813">Transport</keyword>
<keyword evidence="2 4" id="KW-0732">Signal</keyword>
<dbReference type="GO" id="GO:0006865">
    <property type="term" value="P:amino acid transport"/>
    <property type="evidence" value="ECO:0007669"/>
    <property type="project" value="UniProtKB-KW"/>
</dbReference>
<dbReference type="SUPFAM" id="SSF53822">
    <property type="entry name" value="Periplasmic binding protein-like I"/>
    <property type="match status" value="1"/>
</dbReference>
<dbReference type="PANTHER" id="PTHR30483">
    <property type="entry name" value="LEUCINE-SPECIFIC-BINDING PROTEIN"/>
    <property type="match status" value="1"/>
</dbReference>